<dbReference type="EMBL" id="BLAD01000037">
    <property type="protein sequence ID" value="GER98708.1"/>
    <property type="molecule type" value="Genomic_DNA"/>
</dbReference>
<dbReference type="Gene3D" id="1.10.510.10">
    <property type="entry name" value="Transferase(Phosphotransferase) domain 1"/>
    <property type="match status" value="1"/>
</dbReference>
<dbReference type="GO" id="GO:0004674">
    <property type="term" value="F:protein serine/threonine kinase activity"/>
    <property type="evidence" value="ECO:0007669"/>
    <property type="project" value="UniProtKB-KW"/>
</dbReference>
<feature type="transmembrane region" description="Helical" evidence="9">
    <location>
        <begin position="421"/>
        <end position="440"/>
    </location>
</feature>
<dbReference type="EC" id="2.7.11.1" evidence="1"/>
<evidence type="ECO:0000256" key="1">
    <source>
        <dbReference type="ARBA" id="ARBA00012513"/>
    </source>
</evidence>
<feature type="domain" description="Protein kinase" evidence="10">
    <location>
        <begin position="28"/>
        <end position="286"/>
    </location>
</feature>
<dbReference type="InterPro" id="IPR000719">
    <property type="entry name" value="Prot_kinase_dom"/>
</dbReference>
<comment type="caution">
    <text evidence="11">The sequence shown here is derived from an EMBL/GenBank/DDBJ whole genome shotgun (WGS) entry which is preliminary data.</text>
</comment>
<dbReference type="GO" id="GO:0005524">
    <property type="term" value="F:ATP binding"/>
    <property type="evidence" value="ECO:0007669"/>
    <property type="project" value="UniProtKB-UniRule"/>
</dbReference>
<feature type="compositionally biased region" description="Low complexity" evidence="8">
    <location>
        <begin position="329"/>
        <end position="338"/>
    </location>
</feature>
<evidence type="ECO:0000256" key="6">
    <source>
        <dbReference type="ARBA" id="ARBA00022840"/>
    </source>
</evidence>
<dbReference type="InterPro" id="IPR008271">
    <property type="entry name" value="Ser/Thr_kinase_AS"/>
</dbReference>
<evidence type="ECO:0000313" key="12">
    <source>
        <dbReference type="Proteomes" id="UP000334990"/>
    </source>
</evidence>
<evidence type="ECO:0000313" key="11">
    <source>
        <dbReference type="EMBL" id="GER98708.1"/>
    </source>
</evidence>
<dbReference type="SUPFAM" id="SSF56112">
    <property type="entry name" value="Protein kinase-like (PK-like)"/>
    <property type="match status" value="1"/>
</dbReference>
<keyword evidence="12" id="KW-1185">Reference proteome</keyword>
<feature type="region of interest" description="Disordered" evidence="8">
    <location>
        <begin position="289"/>
        <end position="412"/>
    </location>
</feature>
<organism evidence="11 12">
    <name type="scientific">Acrocarpospora corrugata</name>
    <dbReference type="NCBI Taxonomy" id="35763"/>
    <lineage>
        <taxon>Bacteria</taxon>
        <taxon>Bacillati</taxon>
        <taxon>Actinomycetota</taxon>
        <taxon>Actinomycetes</taxon>
        <taxon>Streptosporangiales</taxon>
        <taxon>Streptosporangiaceae</taxon>
        <taxon>Acrocarpospora</taxon>
    </lineage>
</organism>
<evidence type="ECO:0000259" key="10">
    <source>
        <dbReference type="PROSITE" id="PS50011"/>
    </source>
</evidence>
<protein>
    <recommendedName>
        <fullName evidence="1">non-specific serine/threonine protein kinase</fullName>
        <ecNumber evidence="1">2.7.11.1</ecNumber>
    </recommendedName>
</protein>
<dbReference type="InterPro" id="IPR017441">
    <property type="entry name" value="Protein_kinase_ATP_BS"/>
</dbReference>
<feature type="compositionally biased region" description="Low complexity" evidence="8">
    <location>
        <begin position="449"/>
        <end position="459"/>
    </location>
</feature>
<dbReference type="PANTHER" id="PTHR43289">
    <property type="entry name" value="MITOGEN-ACTIVATED PROTEIN KINASE KINASE KINASE 20-RELATED"/>
    <property type="match status" value="1"/>
</dbReference>
<evidence type="ECO:0000256" key="2">
    <source>
        <dbReference type="ARBA" id="ARBA00022527"/>
    </source>
</evidence>
<reference evidence="11 12" key="1">
    <citation type="submission" date="2019-10" db="EMBL/GenBank/DDBJ databases">
        <title>Whole genome shotgun sequence of Acrocarpospora corrugata NBRC 13972.</title>
        <authorList>
            <person name="Ichikawa N."/>
            <person name="Kimura A."/>
            <person name="Kitahashi Y."/>
            <person name="Komaki H."/>
            <person name="Oguchi A."/>
        </authorList>
    </citation>
    <scope>NUCLEOTIDE SEQUENCE [LARGE SCALE GENOMIC DNA]</scope>
    <source>
        <strain evidence="11 12">NBRC 13972</strain>
    </source>
</reference>
<dbReference type="Pfam" id="PF00069">
    <property type="entry name" value="Pkinase"/>
    <property type="match status" value="1"/>
</dbReference>
<keyword evidence="2" id="KW-0723">Serine/threonine-protein kinase</keyword>
<dbReference type="SMART" id="SM00220">
    <property type="entry name" value="S_TKc"/>
    <property type="match status" value="1"/>
</dbReference>
<name>A0A5M3VR94_9ACTN</name>
<keyword evidence="6 7" id="KW-0067">ATP-binding</keyword>
<dbReference type="InterPro" id="IPR011009">
    <property type="entry name" value="Kinase-like_dom_sf"/>
</dbReference>
<proteinExistence type="predicted"/>
<dbReference type="PROSITE" id="PS00107">
    <property type="entry name" value="PROTEIN_KINASE_ATP"/>
    <property type="match status" value="1"/>
</dbReference>
<feature type="binding site" evidence="7">
    <location>
        <position position="57"/>
    </location>
    <ligand>
        <name>ATP</name>
        <dbReference type="ChEBI" id="CHEBI:30616"/>
    </ligand>
</feature>
<keyword evidence="9" id="KW-0472">Membrane</keyword>
<feature type="compositionally biased region" description="Low complexity" evidence="8">
    <location>
        <begin position="347"/>
        <end position="364"/>
    </location>
</feature>
<keyword evidence="4 7" id="KW-0547">Nucleotide-binding</keyword>
<dbReference type="Proteomes" id="UP000334990">
    <property type="component" value="Unassembled WGS sequence"/>
</dbReference>
<dbReference type="PROSITE" id="PS50011">
    <property type="entry name" value="PROTEIN_KINASE_DOM"/>
    <property type="match status" value="1"/>
</dbReference>
<evidence type="ECO:0000256" key="3">
    <source>
        <dbReference type="ARBA" id="ARBA00022679"/>
    </source>
</evidence>
<evidence type="ECO:0000256" key="5">
    <source>
        <dbReference type="ARBA" id="ARBA00022777"/>
    </source>
</evidence>
<dbReference type="AlphaFoldDB" id="A0A5M3VR94"/>
<feature type="region of interest" description="Disordered" evidence="8">
    <location>
        <begin position="448"/>
        <end position="474"/>
    </location>
</feature>
<accession>A0A5M3VR94</accession>
<dbReference type="PANTHER" id="PTHR43289:SF6">
    <property type="entry name" value="SERINE_THREONINE-PROTEIN KINASE NEKL-3"/>
    <property type="match status" value="1"/>
</dbReference>
<sequence>MVLRAREHRARHHPGRGTGEVTLLADRYRLLSPIGQGGMGTVWQAMDELLRQEVAIKEVLLPPDLGEAQLVEMRERTLREARAAARLRSHPSIVTVHDVVLDGGRPWIIMELIRGQSLDKLVRTSGPLPPQRVAAIGLTMLDALNAAHAMGILHRDVKPGNVLITDQGRVLLTDFGIATVQGDAQLTQTGVLSGSPGYMAPERLRGEPDGPMADLWSLGATLYTAVEGSTAFHRENNAAVMAAVLMHQPHPMRLAGPLAPVLAAILEKDPARRCPPGYAAAQFQAITGGSAPTTPAGPAIQPGHFAPAGPVVRPGHPASAGSGGQPGQYASAGSGHPAPAGPGGQPGQYASAGPGRPAPAGHPGHFASTGPVGQPSHLAPTGPAGQPGRFIPAGQPGHLAPGGPTGPTNLSAPKSTSATPYIVGGVLVVTLLAGVGVVLWRGDLLPSFTATPETTTEATSRGTADPSADPRTPPVLLKGNPEACDLLTPAQSRVLLGGPVKRQFQTHDSCMWTGPNAAFINLQKTQFTATDTTQSMFDMTKATMMDEPKRYPGTQLRATKTVGDATYSWTRRETGYHQTTVMFKTANVTASLYYSGPKPGFTTADRAAKLVNAAILAAH</sequence>
<dbReference type="CDD" id="cd14014">
    <property type="entry name" value="STKc_PknB_like"/>
    <property type="match status" value="1"/>
</dbReference>
<keyword evidence="5" id="KW-0418">Kinase</keyword>
<evidence type="ECO:0000256" key="7">
    <source>
        <dbReference type="PROSITE-ProRule" id="PRU10141"/>
    </source>
</evidence>
<dbReference type="Gene3D" id="3.30.200.20">
    <property type="entry name" value="Phosphorylase Kinase, domain 1"/>
    <property type="match status" value="1"/>
</dbReference>
<evidence type="ECO:0000256" key="4">
    <source>
        <dbReference type="ARBA" id="ARBA00022741"/>
    </source>
</evidence>
<keyword evidence="9" id="KW-0812">Transmembrane</keyword>
<evidence type="ECO:0000256" key="8">
    <source>
        <dbReference type="SAM" id="MobiDB-lite"/>
    </source>
</evidence>
<keyword evidence="9" id="KW-1133">Transmembrane helix</keyword>
<keyword evidence="3" id="KW-0808">Transferase</keyword>
<evidence type="ECO:0000256" key="9">
    <source>
        <dbReference type="SAM" id="Phobius"/>
    </source>
</evidence>
<dbReference type="PROSITE" id="PS00108">
    <property type="entry name" value="PROTEIN_KINASE_ST"/>
    <property type="match status" value="1"/>
</dbReference>
<gene>
    <name evidence="11" type="ORF">Acor_07710</name>
</gene>